<protein>
    <recommendedName>
        <fullName evidence="4">SnoaL-like domain-containing protein</fullName>
    </recommendedName>
</protein>
<gene>
    <name evidence="2" type="ORF">EJO69_09355</name>
</gene>
<dbReference type="PROSITE" id="PS51257">
    <property type="entry name" value="PROKAR_LIPOPROTEIN"/>
    <property type="match status" value="1"/>
</dbReference>
<dbReference type="AlphaFoldDB" id="A0A3S8ZAL7"/>
<reference evidence="2 3" key="1">
    <citation type="submission" date="2018-12" db="EMBL/GenBank/DDBJ databases">
        <title>Complete genome sequence of Flaviflexus salsibiostraticola KCTC 33148.</title>
        <authorList>
            <person name="Bae J.-W."/>
        </authorList>
    </citation>
    <scope>NUCLEOTIDE SEQUENCE [LARGE SCALE GENOMIC DNA]</scope>
    <source>
        <strain evidence="2 3">KCTC 33148</strain>
    </source>
</reference>
<evidence type="ECO:0000256" key="1">
    <source>
        <dbReference type="SAM" id="SignalP"/>
    </source>
</evidence>
<sequence>MRLRLLLATAVIALGGCGSIADEEATGTLLEGGSSAAVSGGSAVEDPGGEAPIAPFNPGFRLGEEFANDDGTFRRLIMPDDYEGIYSPDIVSEADVGVSADELEEALLLTGRFAAEELATSELAFDYSVGGAEAWFDEHEDLFLYPDRARTGLLTTGEPNQSLALLYTDNGWDRGKPERFGRFQNLSVDLVALEEEGEQLIISHLVALDARVWGPGGVEGAFIEKTLLHATYTVEKVDGQWKIADYETIWDTRY</sequence>
<accession>A0A3S8ZAL7</accession>
<dbReference type="EMBL" id="CP034438">
    <property type="protein sequence ID" value="AZN30490.1"/>
    <property type="molecule type" value="Genomic_DNA"/>
</dbReference>
<evidence type="ECO:0008006" key="4">
    <source>
        <dbReference type="Google" id="ProtNLM"/>
    </source>
</evidence>
<proteinExistence type="predicted"/>
<keyword evidence="1" id="KW-0732">Signal</keyword>
<dbReference type="OrthoDB" id="3267390at2"/>
<keyword evidence="3" id="KW-1185">Reference proteome</keyword>
<dbReference type="Proteomes" id="UP000270021">
    <property type="component" value="Chromosome"/>
</dbReference>
<evidence type="ECO:0000313" key="2">
    <source>
        <dbReference type="EMBL" id="AZN30490.1"/>
    </source>
</evidence>
<evidence type="ECO:0000313" key="3">
    <source>
        <dbReference type="Proteomes" id="UP000270021"/>
    </source>
</evidence>
<organism evidence="2 3">
    <name type="scientific">Flaviflexus salsibiostraticola</name>
    <dbReference type="NCBI Taxonomy" id="1282737"/>
    <lineage>
        <taxon>Bacteria</taxon>
        <taxon>Bacillati</taxon>
        <taxon>Actinomycetota</taxon>
        <taxon>Actinomycetes</taxon>
        <taxon>Actinomycetales</taxon>
        <taxon>Actinomycetaceae</taxon>
        <taxon>Flaviflexus</taxon>
    </lineage>
</organism>
<name>A0A3S8ZAL7_9ACTO</name>
<dbReference type="RefSeq" id="WP_126041272.1">
    <property type="nucleotide sequence ID" value="NZ_CP034438.1"/>
</dbReference>
<dbReference type="KEGG" id="fsl:EJO69_09355"/>
<feature type="chain" id="PRO_5019518006" description="SnoaL-like domain-containing protein" evidence="1">
    <location>
        <begin position="22"/>
        <end position="254"/>
    </location>
</feature>
<feature type="signal peptide" evidence="1">
    <location>
        <begin position="1"/>
        <end position="21"/>
    </location>
</feature>